<protein>
    <recommendedName>
        <fullName evidence="2 5">Elongation factor Ts</fullName>
        <shortName evidence="5">EF-Ts</shortName>
    </recommendedName>
</protein>
<keyword evidence="5" id="KW-0963">Cytoplasm</keyword>
<reference evidence="7 8" key="1">
    <citation type="journal article" date="2016" name="Nat. Commun.">
        <title>Thousands of microbial genomes shed light on interconnected biogeochemical processes in an aquifer system.</title>
        <authorList>
            <person name="Anantharaman K."/>
            <person name="Brown C.T."/>
            <person name="Hug L.A."/>
            <person name="Sharon I."/>
            <person name="Castelle C.J."/>
            <person name="Probst A.J."/>
            <person name="Thomas B.C."/>
            <person name="Singh A."/>
            <person name="Wilkins M.J."/>
            <person name="Karaoz U."/>
            <person name="Brodie E.L."/>
            <person name="Williams K.H."/>
            <person name="Hubbard S.S."/>
            <person name="Banfield J.F."/>
        </authorList>
    </citation>
    <scope>NUCLEOTIDE SEQUENCE [LARGE SCALE GENOMIC DNA]</scope>
</reference>
<dbReference type="EMBL" id="MHSS01000008">
    <property type="protein sequence ID" value="OHA48147.1"/>
    <property type="molecule type" value="Genomic_DNA"/>
</dbReference>
<proteinExistence type="inferred from homology"/>
<comment type="similarity">
    <text evidence="1 5">Belongs to the EF-Ts family.</text>
</comment>
<dbReference type="Pfam" id="PF00889">
    <property type="entry name" value="EF_TS"/>
    <property type="match status" value="1"/>
</dbReference>
<evidence type="ECO:0000256" key="3">
    <source>
        <dbReference type="ARBA" id="ARBA00022768"/>
    </source>
</evidence>
<dbReference type="Gene3D" id="3.30.479.20">
    <property type="entry name" value="Elongation factor Ts, dimerisation domain"/>
    <property type="match status" value="1"/>
</dbReference>
<dbReference type="InterPro" id="IPR009060">
    <property type="entry name" value="UBA-like_sf"/>
</dbReference>
<feature type="region of interest" description="Involved in Mg(2+) ion dislocation from EF-Tu" evidence="5">
    <location>
        <begin position="79"/>
        <end position="82"/>
    </location>
</feature>
<evidence type="ECO:0000313" key="8">
    <source>
        <dbReference type="Proteomes" id="UP000177629"/>
    </source>
</evidence>
<dbReference type="Gene3D" id="1.10.8.10">
    <property type="entry name" value="DNA helicase RuvA subunit, C-terminal domain"/>
    <property type="match status" value="1"/>
</dbReference>
<dbReference type="STRING" id="1802362.A2806_00720"/>
<comment type="function">
    <text evidence="5">Associates with the EF-Tu.GDP complex and induces the exchange of GDP to GTP. It remains bound to the aminoacyl-tRNA.EF-Tu.GTP complex up to the GTP hydrolysis stage on the ribosome.</text>
</comment>
<dbReference type="HAMAP" id="MF_00050">
    <property type="entry name" value="EF_Ts"/>
    <property type="match status" value="1"/>
</dbReference>
<evidence type="ECO:0000256" key="2">
    <source>
        <dbReference type="ARBA" id="ARBA00016956"/>
    </source>
</evidence>
<name>A0A1G2PIN4_9BACT</name>
<organism evidence="7 8">
    <name type="scientific">Candidatus Terrybacteria bacterium RIFCSPHIGHO2_01_FULL_48_17</name>
    <dbReference type="NCBI Taxonomy" id="1802362"/>
    <lineage>
        <taxon>Bacteria</taxon>
        <taxon>Candidatus Terryibacteriota</taxon>
    </lineage>
</organism>
<dbReference type="SUPFAM" id="SSF54713">
    <property type="entry name" value="Elongation factor Ts (EF-Ts), dimerisation domain"/>
    <property type="match status" value="1"/>
</dbReference>
<dbReference type="AlphaFoldDB" id="A0A1G2PIN4"/>
<dbReference type="FunFam" id="1.10.8.10:FF:000001">
    <property type="entry name" value="Elongation factor Ts"/>
    <property type="match status" value="1"/>
</dbReference>
<dbReference type="GO" id="GO:0005737">
    <property type="term" value="C:cytoplasm"/>
    <property type="evidence" value="ECO:0007669"/>
    <property type="project" value="UniProtKB-SubCell"/>
</dbReference>
<keyword evidence="3 5" id="KW-0251">Elongation factor</keyword>
<dbReference type="InterPro" id="IPR001816">
    <property type="entry name" value="Transl_elong_EFTs/EF1B"/>
</dbReference>
<evidence type="ECO:0000256" key="1">
    <source>
        <dbReference type="ARBA" id="ARBA00005532"/>
    </source>
</evidence>
<dbReference type="CDD" id="cd14275">
    <property type="entry name" value="UBA_EF-Ts"/>
    <property type="match status" value="1"/>
</dbReference>
<dbReference type="InterPro" id="IPR014039">
    <property type="entry name" value="Transl_elong_EFTs/EF1B_dimer"/>
</dbReference>
<sequence>MNIALVKELRARTQASLSDCQRTLQEAGGDLEKAIKLLRTRGKTIAAQKMGRTASSGIIEAYIHGTGALGVLVELRTETDFVARSEQFKALAHDLALHIAAAAPHYMHREDIPREIIDEEKKIIAQEFEKSGKSSQVIEKIAEGKIAALAKEIVLMEQEFVKNPDQTVSEVIAEAVGKFGEKIEIGRFARIAVGE</sequence>
<dbReference type="PANTHER" id="PTHR11741:SF0">
    <property type="entry name" value="ELONGATION FACTOR TS, MITOCHONDRIAL"/>
    <property type="match status" value="1"/>
</dbReference>
<comment type="subcellular location">
    <subcellularLocation>
        <location evidence="5">Cytoplasm</location>
    </subcellularLocation>
</comment>
<feature type="domain" description="Translation elongation factor EFTs/EF1B dimerisation" evidence="6">
    <location>
        <begin position="27"/>
        <end position="195"/>
    </location>
</feature>
<dbReference type="Proteomes" id="UP000177629">
    <property type="component" value="Unassembled WGS sequence"/>
</dbReference>
<evidence type="ECO:0000313" key="7">
    <source>
        <dbReference type="EMBL" id="OHA48147.1"/>
    </source>
</evidence>
<evidence type="ECO:0000256" key="4">
    <source>
        <dbReference type="ARBA" id="ARBA00022917"/>
    </source>
</evidence>
<dbReference type="PANTHER" id="PTHR11741">
    <property type="entry name" value="ELONGATION FACTOR TS"/>
    <property type="match status" value="1"/>
</dbReference>
<dbReference type="GO" id="GO:0003746">
    <property type="term" value="F:translation elongation factor activity"/>
    <property type="evidence" value="ECO:0007669"/>
    <property type="project" value="UniProtKB-UniRule"/>
</dbReference>
<gene>
    <name evidence="5" type="primary">tsf</name>
    <name evidence="7" type="ORF">A2806_00720</name>
</gene>
<dbReference type="Gene3D" id="1.10.286.20">
    <property type="match status" value="1"/>
</dbReference>
<accession>A0A1G2PIN4</accession>
<keyword evidence="4 5" id="KW-0648">Protein biosynthesis</keyword>
<comment type="caution">
    <text evidence="7">The sequence shown here is derived from an EMBL/GenBank/DDBJ whole genome shotgun (WGS) entry which is preliminary data.</text>
</comment>
<evidence type="ECO:0000256" key="5">
    <source>
        <dbReference type="HAMAP-Rule" id="MF_00050"/>
    </source>
</evidence>
<dbReference type="SUPFAM" id="SSF46934">
    <property type="entry name" value="UBA-like"/>
    <property type="match status" value="1"/>
</dbReference>
<dbReference type="InterPro" id="IPR036402">
    <property type="entry name" value="EF-Ts_dimer_sf"/>
</dbReference>
<evidence type="ECO:0000259" key="6">
    <source>
        <dbReference type="Pfam" id="PF00889"/>
    </source>
</evidence>